<feature type="signal peptide" evidence="1">
    <location>
        <begin position="1"/>
        <end position="17"/>
    </location>
</feature>
<dbReference type="WBParaSite" id="HPBE_0000944301-mRNA-1">
    <property type="protein sequence ID" value="HPBE_0000944301-mRNA-1"/>
    <property type="gene ID" value="HPBE_0000944301"/>
</dbReference>
<evidence type="ECO:0000259" key="2">
    <source>
        <dbReference type="PROSITE" id="PS50041"/>
    </source>
</evidence>
<dbReference type="InterPro" id="IPR016187">
    <property type="entry name" value="CTDL_fold"/>
</dbReference>
<keyword evidence="4" id="KW-1185">Reference proteome</keyword>
<feature type="domain" description="C-type lectin" evidence="2">
    <location>
        <begin position="161"/>
        <end position="285"/>
    </location>
</feature>
<dbReference type="Pfam" id="PF00059">
    <property type="entry name" value="Lectin_C"/>
    <property type="match status" value="1"/>
</dbReference>
<evidence type="ECO:0000313" key="3">
    <source>
        <dbReference type="EMBL" id="VDO80727.1"/>
    </source>
</evidence>
<organism evidence="4 5">
    <name type="scientific">Heligmosomoides polygyrus</name>
    <name type="common">Parasitic roundworm</name>
    <dbReference type="NCBI Taxonomy" id="6339"/>
    <lineage>
        <taxon>Eukaryota</taxon>
        <taxon>Metazoa</taxon>
        <taxon>Ecdysozoa</taxon>
        <taxon>Nematoda</taxon>
        <taxon>Chromadorea</taxon>
        <taxon>Rhabditida</taxon>
        <taxon>Rhabditina</taxon>
        <taxon>Rhabditomorpha</taxon>
        <taxon>Strongyloidea</taxon>
        <taxon>Heligmosomidae</taxon>
        <taxon>Heligmosomoides</taxon>
    </lineage>
</organism>
<reference evidence="5" key="2">
    <citation type="submission" date="2019-09" db="UniProtKB">
        <authorList>
            <consortium name="WormBaseParasite"/>
        </authorList>
    </citation>
    <scope>IDENTIFICATION</scope>
</reference>
<keyword evidence="1" id="KW-0732">Signal</keyword>
<protein>
    <submittedName>
        <fullName evidence="5">C-type lectin domain-containing protein</fullName>
    </submittedName>
</protein>
<gene>
    <name evidence="3" type="ORF">HPBE_LOCUS9444</name>
</gene>
<proteinExistence type="predicted"/>
<dbReference type="EMBL" id="UZAH01026440">
    <property type="protein sequence ID" value="VDO80727.1"/>
    <property type="molecule type" value="Genomic_DNA"/>
</dbReference>
<accession>A0A3P7Z9S2</accession>
<dbReference type="SUPFAM" id="SSF56436">
    <property type="entry name" value="C-type lectin-like"/>
    <property type="match status" value="1"/>
</dbReference>
<dbReference type="Proteomes" id="UP000050761">
    <property type="component" value="Unassembled WGS sequence"/>
</dbReference>
<dbReference type="InterPro" id="IPR001304">
    <property type="entry name" value="C-type_lectin-like"/>
</dbReference>
<evidence type="ECO:0000313" key="4">
    <source>
        <dbReference type="Proteomes" id="UP000050761"/>
    </source>
</evidence>
<feature type="chain" id="PRO_5044551548" evidence="1">
    <location>
        <begin position="18"/>
        <end position="288"/>
    </location>
</feature>
<dbReference type="OrthoDB" id="6337382at2759"/>
<dbReference type="SMART" id="SM00034">
    <property type="entry name" value="CLECT"/>
    <property type="match status" value="1"/>
</dbReference>
<dbReference type="Gene3D" id="3.10.100.10">
    <property type="entry name" value="Mannose-Binding Protein A, subunit A"/>
    <property type="match status" value="1"/>
</dbReference>
<sequence>MLFKSLLISALVLGTLSYPAPPGNDGCDCGRCACDCSCDCSPADPTTTTTTTTTTAEAPPVMDEPCCCCCCCELQEDPSTTIYNSTTTTTTLPPPSSPSCGSCCGCRRRRQAPDQVEAASQNPPDDEVDPVPIPFNDADRHQYRRMDTNAAQNCPAGFKRSGNACFYVETKKLNFSTAVAKCNEKGATIFSPTSLEQWREVTAMTPTFFWTWIGIEQHEDAEKPRFKGPDAMDASKLNWFVKPYKPAVNGWVAWAHCAAFYHAGTSDWNYVYFYPCTWHYHSICQKNF</sequence>
<evidence type="ECO:0000313" key="5">
    <source>
        <dbReference type="WBParaSite" id="HPBE_0000944301-mRNA-1"/>
    </source>
</evidence>
<reference evidence="3 4" key="1">
    <citation type="submission" date="2018-11" db="EMBL/GenBank/DDBJ databases">
        <authorList>
            <consortium name="Pathogen Informatics"/>
        </authorList>
    </citation>
    <scope>NUCLEOTIDE SEQUENCE [LARGE SCALE GENOMIC DNA]</scope>
</reference>
<dbReference type="AlphaFoldDB" id="A0A183FPB9"/>
<dbReference type="InterPro" id="IPR016186">
    <property type="entry name" value="C-type_lectin-like/link_sf"/>
</dbReference>
<name>A0A183FPB9_HELPZ</name>
<evidence type="ECO:0000256" key="1">
    <source>
        <dbReference type="SAM" id="SignalP"/>
    </source>
</evidence>
<dbReference type="PROSITE" id="PS50041">
    <property type="entry name" value="C_TYPE_LECTIN_2"/>
    <property type="match status" value="1"/>
</dbReference>
<accession>A0A183FPB9</accession>
<dbReference type="CDD" id="cd00037">
    <property type="entry name" value="CLECT"/>
    <property type="match status" value="1"/>
</dbReference>